<dbReference type="VEuPathDB" id="MicrosporidiaDB:HERIO_2359"/>
<feature type="compositionally biased region" description="Basic and acidic residues" evidence="1">
    <location>
        <begin position="26"/>
        <end position="62"/>
    </location>
</feature>
<evidence type="ECO:0000313" key="3">
    <source>
        <dbReference type="EMBL" id="ORD99305.1"/>
    </source>
</evidence>
<reference evidence="3 4" key="1">
    <citation type="journal article" date="2017" name="Environ. Microbiol.">
        <title>Decay of the glycolytic pathway and adaptation to intranuclear parasitism within Enterocytozoonidae microsporidia.</title>
        <authorList>
            <person name="Wiredu Boakye D."/>
            <person name="Jaroenlak P."/>
            <person name="Prachumwat A."/>
            <person name="Williams T.A."/>
            <person name="Bateman K.S."/>
            <person name="Itsathitphaisarn O."/>
            <person name="Sritunyalucksana K."/>
            <person name="Paszkiewicz K.H."/>
            <person name="Moore K.A."/>
            <person name="Stentiford G.D."/>
            <person name="Williams B.A."/>
        </authorList>
    </citation>
    <scope>NUCLEOTIDE SEQUENCE [LARGE SCALE GENOMIC DNA]</scope>
    <source>
        <strain evidence="4">canceri</strain>
    </source>
</reference>
<dbReference type="Proteomes" id="UP000192501">
    <property type="component" value="Unassembled WGS sequence"/>
</dbReference>
<dbReference type="VEuPathDB" id="MicrosporidiaDB:A0H76_1062"/>
<protein>
    <submittedName>
        <fullName evidence="3">Uncharacterized protein</fullName>
    </submittedName>
</protein>
<evidence type="ECO:0000256" key="1">
    <source>
        <dbReference type="SAM" id="MobiDB-lite"/>
    </source>
</evidence>
<feature type="chain" id="PRO_5012597401" evidence="2">
    <location>
        <begin position="22"/>
        <end position="137"/>
    </location>
</feature>
<feature type="region of interest" description="Disordered" evidence="1">
    <location>
        <begin position="23"/>
        <end position="62"/>
    </location>
</feature>
<dbReference type="AlphaFoldDB" id="A0A1X0QHY9"/>
<sequence>MFVSIISILSILNLLLIKANPSDDSAVTKEDKEAKNKEEKDKDEENKDEEKDKEKTDEEKDYEIHGSGVDGYVCIKDQDCKGPIEQVPCNKNRCLEECEMKCKNKENVYGDDYSDIPCACINQENELPTSYKGRCYD</sequence>
<organism evidence="3 4">
    <name type="scientific">Hepatospora eriocheir</name>
    <dbReference type="NCBI Taxonomy" id="1081669"/>
    <lineage>
        <taxon>Eukaryota</taxon>
        <taxon>Fungi</taxon>
        <taxon>Fungi incertae sedis</taxon>
        <taxon>Microsporidia</taxon>
        <taxon>Hepatosporidae</taxon>
        <taxon>Hepatospora</taxon>
    </lineage>
</organism>
<feature type="signal peptide" evidence="2">
    <location>
        <begin position="1"/>
        <end position="21"/>
    </location>
</feature>
<proteinExistence type="predicted"/>
<evidence type="ECO:0000313" key="4">
    <source>
        <dbReference type="Proteomes" id="UP000192501"/>
    </source>
</evidence>
<accession>A0A1X0QHY9</accession>
<gene>
    <name evidence="3" type="ORF">A0H76_1062</name>
</gene>
<evidence type="ECO:0000256" key="2">
    <source>
        <dbReference type="SAM" id="SignalP"/>
    </source>
</evidence>
<name>A0A1X0QHY9_9MICR</name>
<keyword evidence="2" id="KW-0732">Signal</keyword>
<comment type="caution">
    <text evidence="3">The sequence shown here is derived from an EMBL/GenBank/DDBJ whole genome shotgun (WGS) entry which is preliminary data.</text>
</comment>
<dbReference type="EMBL" id="LTAI01000234">
    <property type="protein sequence ID" value="ORD99305.1"/>
    <property type="molecule type" value="Genomic_DNA"/>
</dbReference>